<dbReference type="OrthoDB" id="8456929at2"/>
<keyword evidence="1" id="KW-1133">Transmembrane helix</keyword>
<dbReference type="AlphaFoldDB" id="A0A1M4ZK83"/>
<dbReference type="PANTHER" id="PTHR37947">
    <property type="entry name" value="BLL2462 PROTEIN"/>
    <property type="match status" value="1"/>
</dbReference>
<organism evidence="3 4">
    <name type="scientific">Loktanella atrilutea</name>
    <dbReference type="NCBI Taxonomy" id="366533"/>
    <lineage>
        <taxon>Bacteria</taxon>
        <taxon>Pseudomonadati</taxon>
        <taxon>Pseudomonadota</taxon>
        <taxon>Alphaproteobacteria</taxon>
        <taxon>Rhodobacterales</taxon>
        <taxon>Roseobacteraceae</taxon>
        <taxon>Loktanella</taxon>
    </lineage>
</organism>
<evidence type="ECO:0000259" key="2">
    <source>
        <dbReference type="PROSITE" id="PS50234"/>
    </source>
</evidence>
<dbReference type="EMBL" id="FQUE01000004">
    <property type="protein sequence ID" value="SHF18424.1"/>
    <property type="molecule type" value="Genomic_DNA"/>
</dbReference>
<accession>A0A1M4ZK83</accession>
<feature type="transmembrane region" description="Helical" evidence="1">
    <location>
        <begin position="59"/>
        <end position="79"/>
    </location>
</feature>
<proteinExistence type="predicted"/>
<keyword evidence="4" id="KW-1185">Reference proteome</keyword>
<keyword evidence="1" id="KW-0472">Membrane</keyword>
<keyword evidence="1" id="KW-0812">Transmembrane</keyword>
<dbReference type="STRING" id="366533.SAMN05444339_10420"/>
<dbReference type="InterPro" id="IPR036465">
    <property type="entry name" value="vWFA_dom_sf"/>
</dbReference>
<protein>
    <submittedName>
        <fullName evidence="3">Ca-activated chloride channel family protein</fullName>
    </submittedName>
</protein>
<dbReference type="PROSITE" id="PS50234">
    <property type="entry name" value="VWFA"/>
    <property type="match status" value="1"/>
</dbReference>
<dbReference type="PANTHER" id="PTHR37947:SF2">
    <property type="entry name" value="VON WILLEBRAND FACTOR TYPE A"/>
    <property type="match status" value="1"/>
</dbReference>
<dbReference type="Pfam" id="PF13519">
    <property type="entry name" value="VWA_2"/>
    <property type="match status" value="1"/>
</dbReference>
<evidence type="ECO:0000313" key="3">
    <source>
        <dbReference type="EMBL" id="SHF18424.1"/>
    </source>
</evidence>
<dbReference type="SMART" id="SM00327">
    <property type="entry name" value="VWA"/>
    <property type="match status" value="1"/>
</dbReference>
<evidence type="ECO:0000313" key="4">
    <source>
        <dbReference type="Proteomes" id="UP000183987"/>
    </source>
</evidence>
<name>A0A1M4ZK83_LOKAT</name>
<evidence type="ECO:0000256" key="1">
    <source>
        <dbReference type="SAM" id="Phobius"/>
    </source>
</evidence>
<dbReference type="InterPro" id="IPR002035">
    <property type="entry name" value="VWF_A"/>
</dbReference>
<sequence>MSGLMLLRPWWLLALLPVLALAWWVRQRRLAGDWAGIIDPALLGPLRRIGALTDGRRDAALLLPFIAAGVIVLALTGPARLLPGAVAYRALDPLILLLDLSPSITTAPALADLQAAAATVMADAQERPVGIMVYGADAYLVSAPTSDAASLESLIAVLDRDTMPVSGSRPDIALSMANDLFAAEGVGIGGADLIVISDGGGTGTTALDEAARLRAAGARVWALSLDDTAPEGPAPDPGALATLTEAGGGAAAPAADARPLLQRIDATRTARLARSDAATDAVRDFGRWLLILALPCAALMFRRRR</sequence>
<dbReference type="SUPFAM" id="SSF53300">
    <property type="entry name" value="vWA-like"/>
    <property type="match status" value="1"/>
</dbReference>
<dbReference type="Gene3D" id="3.40.50.410">
    <property type="entry name" value="von Willebrand factor, type A domain"/>
    <property type="match status" value="1"/>
</dbReference>
<reference evidence="4" key="1">
    <citation type="submission" date="2016-11" db="EMBL/GenBank/DDBJ databases">
        <authorList>
            <person name="Varghese N."/>
            <person name="Submissions S."/>
        </authorList>
    </citation>
    <scope>NUCLEOTIDE SEQUENCE [LARGE SCALE GENOMIC DNA]</scope>
    <source>
        <strain evidence="4">DSM 29326</strain>
    </source>
</reference>
<feature type="transmembrane region" description="Helical" evidence="1">
    <location>
        <begin position="6"/>
        <end position="25"/>
    </location>
</feature>
<gene>
    <name evidence="3" type="ORF">SAMN05444339_10420</name>
</gene>
<dbReference type="Proteomes" id="UP000183987">
    <property type="component" value="Unassembled WGS sequence"/>
</dbReference>
<dbReference type="RefSeq" id="WP_072857079.1">
    <property type="nucleotide sequence ID" value="NZ_FQUE01000004.1"/>
</dbReference>
<feature type="domain" description="VWFA" evidence="2">
    <location>
        <begin position="93"/>
        <end position="282"/>
    </location>
</feature>